<feature type="chain" id="PRO_5012167350" evidence="1">
    <location>
        <begin position="32"/>
        <end position="112"/>
    </location>
</feature>
<reference evidence="3" key="1">
    <citation type="submission" date="2017-04" db="EMBL/GenBank/DDBJ databases">
        <authorList>
            <person name="Varghese N."/>
            <person name="Submissions S."/>
        </authorList>
    </citation>
    <scope>NUCLEOTIDE SEQUENCE [LARGE SCALE GENOMIC DNA]</scope>
    <source>
        <strain evidence="3">DSM 20463</strain>
    </source>
</reference>
<feature type="signal peptide" evidence="1">
    <location>
        <begin position="1"/>
        <end position="31"/>
    </location>
</feature>
<evidence type="ECO:0000313" key="2">
    <source>
        <dbReference type="EMBL" id="SMB84898.1"/>
    </source>
</evidence>
<proteinExistence type="predicted"/>
<dbReference type="AlphaFoldDB" id="A0A1W1UUS2"/>
<dbReference type="Proteomes" id="UP000192368">
    <property type="component" value="Unassembled WGS sequence"/>
</dbReference>
<dbReference type="RefSeq" id="WP_084230372.1">
    <property type="nucleotide sequence ID" value="NZ_FWWR01000009.1"/>
</dbReference>
<organism evidence="2 3">
    <name type="scientific">Peptoniphilus asaccharolyticus DSM 20463</name>
    <dbReference type="NCBI Taxonomy" id="573058"/>
    <lineage>
        <taxon>Bacteria</taxon>
        <taxon>Bacillati</taxon>
        <taxon>Bacillota</taxon>
        <taxon>Tissierellia</taxon>
        <taxon>Tissierellales</taxon>
        <taxon>Peptoniphilaceae</taxon>
        <taxon>Peptoniphilus</taxon>
    </lineage>
</organism>
<keyword evidence="3" id="KW-1185">Reference proteome</keyword>
<dbReference type="EMBL" id="FWWR01000009">
    <property type="protein sequence ID" value="SMB84898.1"/>
    <property type="molecule type" value="Genomic_DNA"/>
</dbReference>
<protein>
    <submittedName>
        <fullName evidence="2">Uncharacterized protein</fullName>
    </submittedName>
</protein>
<name>A0A1W1UUS2_PEPAS</name>
<keyword evidence="1" id="KW-0732">Signal</keyword>
<gene>
    <name evidence="2" type="ORF">SAMN00017477_0722</name>
</gene>
<evidence type="ECO:0000313" key="3">
    <source>
        <dbReference type="Proteomes" id="UP000192368"/>
    </source>
</evidence>
<accession>A0A1W1UUS2</accession>
<sequence>MRISKKNIRTLALAMSIATIATSLPNNIVQAASETLDKAKVQSQELEMRMYFSKAPEIGDTKLHINTKKLMDDNKLAFGDRLLMKLIIGNEQLKKTLVNSVDELSNQMQHLW</sequence>
<evidence type="ECO:0000256" key="1">
    <source>
        <dbReference type="SAM" id="SignalP"/>
    </source>
</evidence>